<gene>
    <name evidence="3" type="ORF">DIURU_000133</name>
</gene>
<evidence type="ECO:0000256" key="1">
    <source>
        <dbReference type="SAM" id="MobiDB-lite"/>
    </source>
</evidence>
<dbReference type="InterPro" id="IPR002716">
    <property type="entry name" value="PIN_dom"/>
</dbReference>
<organism evidence="3 4">
    <name type="scientific">Diutina rugosa</name>
    <name type="common">Yeast</name>
    <name type="synonym">Candida rugosa</name>
    <dbReference type="NCBI Taxonomy" id="5481"/>
    <lineage>
        <taxon>Eukaryota</taxon>
        <taxon>Fungi</taxon>
        <taxon>Dikarya</taxon>
        <taxon>Ascomycota</taxon>
        <taxon>Saccharomycotina</taxon>
        <taxon>Pichiomycetes</taxon>
        <taxon>Debaryomycetaceae</taxon>
        <taxon>Diutina</taxon>
    </lineage>
</organism>
<feature type="region of interest" description="Disordered" evidence="1">
    <location>
        <begin position="1"/>
        <end position="22"/>
    </location>
</feature>
<dbReference type="GeneID" id="54778786"/>
<feature type="domain" description="PIN" evidence="2">
    <location>
        <begin position="71"/>
        <end position="242"/>
    </location>
</feature>
<dbReference type="AlphaFoldDB" id="A0A642V620"/>
<feature type="compositionally biased region" description="Basic and acidic residues" evidence="1">
    <location>
        <begin position="343"/>
        <end position="355"/>
    </location>
</feature>
<name>A0A642V620_DIURU</name>
<evidence type="ECO:0000313" key="4">
    <source>
        <dbReference type="Proteomes" id="UP000449547"/>
    </source>
</evidence>
<evidence type="ECO:0000313" key="3">
    <source>
        <dbReference type="EMBL" id="KAA8908590.1"/>
    </source>
</evidence>
<protein>
    <recommendedName>
        <fullName evidence="2">PIN domain-containing protein</fullName>
    </recommendedName>
</protein>
<sequence length="376" mass="43456">MDETPVDELFDASAASVTPPANPQPRSVAFIIDHSAFVRGIGNIKRWFNRDYLHANTANPATDGAKTNPIDLTIFIPSYTLHEFDYVKKGTSMQATNAREAIRFVDHLFETEDDLDNPYIHYHLAIESSREQGPAWPQCLKFKVHTPRVGDFPNYKTQFDSNLLGQYDDDVIQYENSARYQHAHAHADEPAEMPSRLRYLIRPCIYKRFIESRPPGAGEYKLVTEDPITKIWAQSFGIDCLNVNEAELLMFNQYDISNANYDPHRSLGDEPLAHTMHSTIDTTQYEYSHAKEYHPIKTKGDKRKHNKKKDTTDDKSKDKETSLLKDKPHSKEKHRKPRKVRQPIRDVVNENGDEIKRERFDVINYAPRGQGMLWKP</sequence>
<reference evidence="3 4" key="1">
    <citation type="submission" date="2019-07" db="EMBL/GenBank/DDBJ databases">
        <title>Genome assembly of two rare yeast pathogens: Diutina rugosa and Trichomonascus ciferrii.</title>
        <authorList>
            <person name="Mixao V."/>
            <person name="Saus E."/>
            <person name="Hansen A."/>
            <person name="Lass-Flor C."/>
            <person name="Gabaldon T."/>
        </authorList>
    </citation>
    <scope>NUCLEOTIDE SEQUENCE [LARGE SCALE GENOMIC DNA]</scope>
    <source>
        <strain evidence="3 4">CBS 613</strain>
    </source>
</reference>
<keyword evidence="4" id="KW-1185">Reference proteome</keyword>
<dbReference type="OMA" id="PITKIWA"/>
<accession>A0A642V620</accession>
<feature type="compositionally biased region" description="Basic and acidic residues" evidence="1">
    <location>
        <begin position="309"/>
        <end position="329"/>
    </location>
</feature>
<dbReference type="VEuPathDB" id="FungiDB:DIURU_000133"/>
<dbReference type="Pfam" id="PF13638">
    <property type="entry name" value="PIN_4"/>
    <property type="match status" value="1"/>
</dbReference>
<feature type="region of interest" description="Disordered" evidence="1">
    <location>
        <begin position="293"/>
        <end position="355"/>
    </location>
</feature>
<proteinExistence type="predicted"/>
<dbReference type="EMBL" id="SWFT01000005">
    <property type="protein sequence ID" value="KAA8908590.1"/>
    <property type="molecule type" value="Genomic_DNA"/>
</dbReference>
<feature type="compositionally biased region" description="Acidic residues" evidence="1">
    <location>
        <begin position="1"/>
        <end position="10"/>
    </location>
</feature>
<comment type="caution">
    <text evidence="3">The sequence shown here is derived from an EMBL/GenBank/DDBJ whole genome shotgun (WGS) entry which is preliminary data.</text>
</comment>
<dbReference type="Proteomes" id="UP000449547">
    <property type="component" value="Unassembled WGS sequence"/>
</dbReference>
<dbReference type="RefSeq" id="XP_034015078.1">
    <property type="nucleotide sequence ID" value="XM_034153861.1"/>
</dbReference>
<dbReference type="OrthoDB" id="5361617at2759"/>
<dbReference type="Gene3D" id="3.40.50.1010">
    <property type="entry name" value="5'-nuclease"/>
    <property type="match status" value="1"/>
</dbReference>
<evidence type="ECO:0000259" key="2">
    <source>
        <dbReference type="Pfam" id="PF13638"/>
    </source>
</evidence>
<feature type="compositionally biased region" description="Basic residues" evidence="1">
    <location>
        <begin position="330"/>
        <end position="342"/>
    </location>
</feature>